<organism evidence="3 4">
    <name type="scientific">Streptomyces albipurpureus</name>
    <dbReference type="NCBI Taxonomy" id="2897419"/>
    <lineage>
        <taxon>Bacteria</taxon>
        <taxon>Bacillati</taxon>
        <taxon>Actinomycetota</taxon>
        <taxon>Actinomycetes</taxon>
        <taxon>Kitasatosporales</taxon>
        <taxon>Streptomycetaceae</taxon>
        <taxon>Streptomyces</taxon>
    </lineage>
</organism>
<dbReference type="PANTHER" id="PTHR22946:SF0">
    <property type="entry name" value="DIENELACTONE HYDROLASE DOMAIN-CONTAINING PROTEIN"/>
    <property type="match status" value="1"/>
</dbReference>
<dbReference type="PANTHER" id="PTHR22946">
    <property type="entry name" value="DIENELACTONE HYDROLASE DOMAIN-CONTAINING PROTEIN-RELATED"/>
    <property type="match status" value="1"/>
</dbReference>
<dbReference type="EMBL" id="JAMQAW010000087">
    <property type="protein sequence ID" value="MCM2393771.1"/>
    <property type="molecule type" value="Genomic_DNA"/>
</dbReference>
<dbReference type="Gene3D" id="3.40.50.1820">
    <property type="entry name" value="alpha/beta hydrolase"/>
    <property type="match status" value="1"/>
</dbReference>
<proteinExistence type="inferred from homology"/>
<reference evidence="3" key="1">
    <citation type="submission" date="2022-06" db="EMBL/GenBank/DDBJ databases">
        <title>Genome public.</title>
        <authorList>
            <person name="Sun Q."/>
        </authorList>
    </citation>
    <scope>NUCLEOTIDE SEQUENCE</scope>
    <source>
        <strain evidence="3">CWNU-1</strain>
    </source>
</reference>
<dbReference type="Proteomes" id="UP001431429">
    <property type="component" value="Unassembled WGS sequence"/>
</dbReference>
<evidence type="ECO:0000313" key="4">
    <source>
        <dbReference type="Proteomes" id="UP001431429"/>
    </source>
</evidence>
<sequence>MTTMDLEYSDGPLTLRGFLAYDESVSEPRPGVLVASDAFGLGDQARERAQLLSRLGYPALALDMYGDGRQAASLPEGIALVDELKKDPETLRRRARAGLSALAAQPQVDGARLGAIGFCFGGTVALELARDAAPLRAAVSFHGSLGTERPAEPGEIRARVLVCHGAADPLVAPESVAAFQDEMRDAHADWQVNIYGGAKHSFTNPASDHYGMPGIGYDERADRRSWAAMLALFQESFAIGARL</sequence>
<evidence type="ECO:0000256" key="1">
    <source>
        <dbReference type="ARBA" id="ARBA00008645"/>
    </source>
</evidence>
<gene>
    <name evidence="3" type="ORF">NBG84_36825</name>
</gene>
<accession>A0ABT0UZV4</accession>
<keyword evidence="4" id="KW-1185">Reference proteome</keyword>
<dbReference type="InterPro" id="IPR029058">
    <property type="entry name" value="AB_hydrolase_fold"/>
</dbReference>
<dbReference type="Pfam" id="PF01738">
    <property type="entry name" value="DLH"/>
    <property type="match status" value="1"/>
</dbReference>
<protein>
    <submittedName>
        <fullName evidence="3">Dienelactone hydrolase family protein</fullName>
    </submittedName>
</protein>
<evidence type="ECO:0000259" key="2">
    <source>
        <dbReference type="Pfam" id="PF01738"/>
    </source>
</evidence>
<comment type="caution">
    <text evidence="3">The sequence shown here is derived from an EMBL/GenBank/DDBJ whole genome shotgun (WGS) entry which is preliminary data.</text>
</comment>
<comment type="similarity">
    <text evidence="1">Belongs to the AB hydrolase superfamily.</text>
</comment>
<dbReference type="RefSeq" id="WP_250924067.1">
    <property type="nucleotide sequence ID" value="NZ_JAMQAW010000087.1"/>
</dbReference>
<evidence type="ECO:0000313" key="3">
    <source>
        <dbReference type="EMBL" id="MCM2393771.1"/>
    </source>
</evidence>
<dbReference type="InterPro" id="IPR050261">
    <property type="entry name" value="FrsA_esterase"/>
</dbReference>
<feature type="domain" description="Dienelactone hydrolase" evidence="2">
    <location>
        <begin position="16"/>
        <end position="235"/>
    </location>
</feature>
<name>A0ABT0UZV4_9ACTN</name>
<dbReference type="GO" id="GO:0016787">
    <property type="term" value="F:hydrolase activity"/>
    <property type="evidence" value="ECO:0007669"/>
    <property type="project" value="UniProtKB-KW"/>
</dbReference>
<keyword evidence="3" id="KW-0378">Hydrolase</keyword>
<dbReference type="SUPFAM" id="SSF53474">
    <property type="entry name" value="alpha/beta-Hydrolases"/>
    <property type="match status" value="1"/>
</dbReference>
<dbReference type="InterPro" id="IPR002925">
    <property type="entry name" value="Dienelactn_hydro"/>
</dbReference>